<name>A0A367FM65_9ACTN</name>
<proteinExistence type="predicted"/>
<dbReference type="AlphaFoldDB" id="A0A367FM65"/>
<sequence>MRDLRDELRELEESWMETLLRGSEDALDDFASRTRELEEEFDRRRGDDAPPAPADAPAPGDAPGT</sequence>
<gene>
    <name evidence="2" type="ORF">DQ384_13385</name>
</gene>
<feature type="region of interest" description="Disordered" evidence="1">
    <location>
        <begin position="24"/>
        <end position="65"/>
    </location>
</feature>
<dbReference type="EMBL" id="QOIL01000006">
    <property type="protein sequence ID" value="RCG30942.1"/>
    <property type="molecule type" value="Genomic_DNA"/>
</dbReference>
<dbReference type="Pfam" id="PF19655">
    <property type="entry name" value="DUF6158"/>
    <property type="match status" value="1"/>
</dbReference>
<evidence type="ECO:0000313" key="3">
    <source>
        <dbReference type="Proteomes" id="UP000253094"/>
    </source>
</evidence>
<reference evidence="2 3" key="1">
    <citation type="submission" date="2018-06" db="EMBL/GenBank/DDBJ databases">
        <title>Sphaerisporangium craniellae sp. nov., isolated from a marine sponge in the South China Sea.</title>
        <authorList>
            <person name="Li L."/>
        </authorList>
    </citation>
    <scope>NUCLEOTIDE SEQUENCE [LARGE SCALE GENOMIC DNA]</scope>
    <source>
        <strain evidence="2 3">CCTCC AA 208026</strain>
    </source>
</reference>
<keyword evidence="3" id="KW-1185">Reference proteome</keyword>
<evidence type="ECO:0000313" key="2">
    <source>
        <dbReference type="EMBL" id="RCG30942.1"/>
    </source>
</evidence>
<feature type="compositionally biased region" description="Basic and acidic residues" evidence="1">
    <location>
        <begin position="30"/>
        <end position="48"/>
    </location>
</feature>
<evidence type="ECO:0000256" key="1">
    <source>
        <dbReference type="SAM" id="MobiDB-lite"/>
    </source>
</evidence>
<dbReference type="InterPro" id="IPR046156">
    <property type="entry name" value="DUF6158"/>
</dbReference>
<organism evidence="2 3">
    <name type="scientific">Sphaerisporangium album</name>
    <dbReference type="NCBI Taxonomy" id="509200"/>
    <lineage>
        <taxon>Bacteria</taxon>
        <taxon>Bacillati</taxon>
        <taxon>Actinomycetota</taxon>
        <taxon>Actinomycetes</taxon>
        <taxon>Streptosporangiales</taxon>
        <taxon>Streptosporangiaceae</taxon>
        <taxon>Sphaerisporangium</taxon>
    </lineage>
</organism>
<dbReference type="Proteomes" id="UP000253094">
    <property type="component" value="Unassembled WGS sequence"/>
</dbReference>
<comment type="caution">
    <text evidence="2">The sequence shown here is derived from an EMBL/GenBank/DDBJ whole genome shotgun (WGS) entry which is preliminary data.</text>
</comment>
<protein>
    <submittedName>
        <fullName evidence="2">Uncharacterized protein</fullName>
    </submittedName>
</protein>
<accession>A0A367FM65</accession>